<dbReference type="InterPro" id="IPR050101">
    <property type="entry name" value="CinA"/>
</dbReference>
<dbReference type="InterPro" id="IPR041424">
    <property type="entry name" value="CinA_KH"/>
</dbReference>
<dbReference type="InterPro" id="IPR008136">
    <property type="entry name" value="CinA_C"/>
</dbReference>
<name>A0ABQ5JN81_9LACO</name>
<dbReference type="HAMAP" id="MF_00226_B">
    <property type="entry name" value="CinA_B"/>
    <property type="match status" value="1"/>
</dbReference>
<gene>
    <name evidence="1 3" type="primary">cinA</name>
    <name evidence="3" type="ORF">JCM31185_12140</name>
</gene>
<dbReference type="NCBIfam" id="TIGR00200">
    <property type="entry name" value="cinA_nterm"/>
    <property type="match status" value="1"/>
</dbReference>
<organism evidence="3 4">
    <name type="scientific">Furfurilactobacillus curtus</name>
    <dbReference type="NCBI Taxonomy" id="1746200"/>
    <lineage>
        <taxon>Bacteria</taxon>
        <taxon>Bacillati</taxon>
        <taxon>Bacillota</taxon>
        <taxon>Bacilli</taxon>
        <taxon>Lactobacillales</taxon>
        <taxon>Lactobacillaceae</taxon>
        <taxon>Furfurilactobacillus</taxon>
    </lineage>
</organism>
<dbReference type="Gene3D" id="3.90.950.20">
    <property type="entry name" value="CinA-like"/>
    <property type="match status" value="1"/>
</dbReference>
<dbReference type="PANTHER" id="PTHR13939:SF0">
    <property type="entry name" value="NMN AMIDOHYDROLASE-LIKE PROTEIN YFAY"/>
    <property type="match status" value="1"/>
</dbReference>
<dbReference type="InterPro" id="IPR008135">
    <property type="entry name" value="Competence-induced_CinA"/>
</dbReference>
<comment type="caution">
    <text evidence="3">The sequence shown here is derived from an EMBL/GenBank/DDBJ whole genome shotgun (WGS) entry which is preliminary data.</text>
</comment>
<dbReference type="NCBIfam" id="TIGR00199">
    <property type="entry name" value="PncC_domain"/>
    <property type="match status" value="1"/>
</dbReference>
<accession>A0ABQ5JN81</accession>
<evidence type="ECO:0000256" key="1">
    <source>
        <dbReference type="HAMAP-Rule" id="MF_00226"/>
    </source>
</evidence>
<evidence type="ECO:0000259" key="2">
    <source>
        <dbReference type="SMART" id="SM00852"/>
    </source>
</evidence>
<dbReference type="Pfam" id="PF00994">
    <property type="entry name" value="MoCF_biosynth"/>
    <property type="match status" value="1"/>
</dbReference>
<dbReference type="InterPro" id="IPR036425">
    <property type="entry name" value="MoaB/Mog-like_dom_sf"/>
</dbReference>
<feature type="domain" description="MoaB/Mog" evidence="2">
    <location>
        <begin position="4"/>
        <end position="172"/>
    </location>
</feature>
<dbReference type="Pfam" id="PF18146">
    <property type="entry name" value="CinA_KH"/>
    <property type="match status" value="1"/>
</dbReference>
<dbReference type="NCBIfam" id="NF001813">
    <property type="entry name" value="PRK00549.1"/>
    <property type="match status" value="1"/>
</dbReference>
<dbReference type="Pfam" id="PF02464">
    <property type="entry name" value="CinA"/>
    <property type="match status" value="1"/>
</dbReference>
<dbReference type="PANTHER" id="PTHR13939">
    <property type="entry name" value="NICOTINAMIDE-NUCLEOTIDE AMIDOHYDROLASE PNCC"/>
    <property type="match status" value="1"/>
</dbReference>
<dbReference type="SMART" id="SM00852">
    <property type="entry name" value="MoCF_biosynth"/>
    <property type="match status" value="1"/>
</dbReference>
<dbReference type="CDD" id="cd00885">
    <property type="entry name" value="cinA"/>
    <property type="match status" value="1"/>
</dbReference>
<sequence>MQAEIIAVGTEILLGQIDNTNASYVARGLADLGISVFHQQVVGDNGPRLDDAVSLAEQRSDLVVVMGGLGPTKDDLTKQIVARHLDRTLVEDEIAIKKIKLHYQQSDRLMGDSDRLQALYISGGHPLSNPTGMAVGDFIHQENWADFLVLPGPPRELMAMFSSEVVPLLKQTYLQLDHLTSRVLRFFGIGEAALARKLDDLISEQTNPTLATYAKDAEVTLRLTASGPSIQTNEARLDELEQQVKARVGDFLYGYGDDNSLVEVVIKRLIKANLTLTAAESLTAGLFQSTIGEVPGVSAIFPGGFVTYAAAAKTQLIGVPQATIAAHGVVSEATAKAMAQQARHVLKTDIGISFTGVAGPEALEGQPAGTVWIGLSMLNQPVIAREFHFSDDRQLNRRRAVMNGLNLILRSLPTEK</sequence>
<dbReference type="InterPro" id="IPR036653">
    <property type="entry name" value="CinA-like_C"/>
</dbReference>
<keyword evidence="4" id="KW-1185">Reference proteome</keyword>
<dbReference type="EMBL" id="BQXO01000003">
    <property type="protein sequence ID" value="GKT05926.1"/>
    <property type="molecule type" value="Genomic_DNA"/>
</dbReference>
<reference evidence="3 4" key="1">
    <citation type="submission" date="2022-03" db="EMBL/GenBank/DDBJ databases">
        <title>Draft genome sequence of Furfurilactobacillus curtus JCM 31185.</title>
        <authorList>
            <person name="Suzuki S."/>
            <person name="Endo A."/>
            <person name="Kajikawa A."/>
        </authorList>
    </citation>
    <scope>NUCLEOTIDE SEQUENCE [LARGE SCALE GENOMIC DNA]</scope>
    <source>
        <strain evidence="3 4">JCM 31185</strain>
    </source>
</reference>
<dbReference type="InterPro" id="IPR001453">
    <property type="entry name" value="MoaB/Mog_dom"/>
</dbReference>
<dbReference type="PIRSF" id="PIRSF006728">
    <property type="entry name" value="CinA"/>
    <property type="match status" value="1"/>
</dbReference>
<proteinExistence type="inferred from homology"/>
<dbReference type="SUPFAM" id="SSF142433">
    <property type="entry name" value="CinA-like"/>
    <property type="match status" value="1"/>
</dbReference>
<protein>
    <recommendedName>
        <fullName evidence="1">Putative competence-damage inducible protein</fullName>
    </recommendedName>
</protein>
<dbReference type="SUPFAM" id="SSF53218">
    <property type="entry name" value="Molybdenum cofactor biosynthesis proteins"/>
    <property type="match status" value="1"/>
</dbReference>
<dbReference type="RefSeq" id="WP_407883617.1">
    <property type="nucleotide sequence ID" value="NZ_BQXO01000003.1"/>
</dbReference>
<dbReference type="Gene3D" id="3.40.980.10">
    <property type="entry name" value="MoaB/Mog-like domain"/>
    <property type="match status" value="1"/>
</dbReference>
<dbReference type="Proteomes" id="UP001628078">
    <property type="component" value="Unassembled WGS sequence"/>
</dbReference>
<evidence type="ECO:0000313" key="4">
    <source>
        <dbReference type="Proteomes" id="UP001628078"/>
    </source>
</evidence>
<comment type="similarity">
    <text evidence="1">Belongs to the CinA family.</text>
</comment>
<evidence type="ECO:0000313" key="3">
    <source>
        <dbReference type="EMBL" id="GKT05926.1"/>
    </source>
</evidence>
<dbReference type="Gene3D" id="3.30.70.2860">
    <property type="match status" value="1"/>
</dbReference>